<evidence type="ECO:0000313" key="3">
    <source>
        <dbReference type="Proteomes" id="UP001195914"/>
    </source>
</evidence>
<feature type="compositionally biased region" description="Basic residues" evidence="1">
    <location>
        <begin position="72"/>
        <end position="91"/>
    </location>
</feature>
<comment type="caution">
    <text evidence="2">The sequence shown here is derived from an EMBL/GenBank/DDBJ whole genome shotgun (WGS) entry which is preliminary data.</text>
</comment>
<name>A0AAD9GKP8_BABDI</name>
<protein>
    <submittedName>
        <fullName evidence="2">Uncharacterized protein</fullName>
    </submittedName>
</protein>
<dbReference type="Proteomes" id="UP001195914">
    <property type="component" value="Unassembled WGS sequence"/>
</dbReference>
<reference evidence="2" key="2">
    <citation type="submission" date="2021-05" db="EMBL/GenBank/DDBJ databases">
        <authorList>
            <person name="Pain A."/>
        </authorList>
    </citation>
    <scope>NUCLEOTIDE SEQUENCE</scope>
    <source>
        <strain evidence="2">1802A</strain>
    </source>
</reference>
<proteinExistence type="predicted"/>
<gene>
    <name evidence="2" type="ORF">X943_003570</name>
</gene>
<feature type="region of interest" description="Disordered" evidence="1">
    <location>
        <begin position="1"/>
        <end position="22"/>
    </location>
</feature>
<feature type="region of interest" description="Disordered" evidence="1">
    <location>
        <begin position="72"/>
        <end position="106"/>
    </location>
</feature>
<organism evidence="2 3">
    <name type="scientific">Babesia divergens</name>
    <dbReference type="NCBI Taxonomy" id="32595"/>
    <lineage>
        <taxon>Eukaryota</taxon>
        <taxon>Sar</taxon>
        <taxon>Alveolata</taxon>
        <taxon>Apicomplexa</taxon>
        <taxon>Aconoidasida</taxon>
        <taxon>Piroplasmida</taxon>
        <taxon>Babesiidae</taxon>
        <taxon>Babesia</taxon>
    </lineage>
</organism>
<dbReference type="AlphaFoldDB" id="A0AAD9GKP8"/>
<sequence>MGRSSELGSLKKRAVPASPLPSSAECRVAAYQELNKIKRGLPKSLISEFEKRKVTNVEEAAKVARALRAKRVKSHKVVKAKKSTKASKRSKGATPGELSRPGGSTAHKAIAALKQALNSGVVKL</sequence>
<keyword evidence="3" id="KW-1185">Reference proteome</keyword>
<dbReference type="EMBL" id="JAHBMH010000007">
    <property type="protein sequence ID" value="KAK1939811.1"/>
    <property type="molecule type" value="Genomic_DNA"/>
</dbReference>
<reference evidence="2" key="1">
    <citation type="journal article" date="2014" name="Nucleic Acids Res.">
        <title>The evolutionary dynamics of variant antigen genes in Babesia reveal a history of genomic innovation underlying host-parasite interaction.</title>
        <authorList>
            <person name="Jackson A.P."/>
            <person name="Otto T.D."/>
            <person name="Darby A."/>
            <person name="Ramaprasad A."/>
            <person name="Xia D."/>
            <person name="Echaide I.E."/>
            <person name="Farber M."/>
            <person name="Gahlot S."/>
            <person name="Gamble J."/>
            <person name="Gupta D."/>
            <person name="Gupta Y."/>
            <person name="Jackson L."/>
            <person name="Malandrin L."/>
            <person name="Malas T.B."/>
            <person name="Moussa E."/>
            <person name="Nair M."/>
            <person name="Reid A.J."/>
            <person name="Sanders M."/>
            <person name="Sharma J."/>
            <person name="Tracey A."/>
            <person name="Quail M.A."/>
            <person name="Weir W."/>
            <person name="Wastling J.M."/>
            <person name="Hall N."/>
            <person name="Willadsen P."/>
            <person name="Lingelbach K."/>
            <person name="Shiels B."/>
            <person name="Tait A."/>
            <person name="Berriman M."/>
            <person name="Allred D.R."/>
            <person name="Pain A."/>
        </authorList>
    </citation>
    <scope>NUCLEOTIDE SEQUENCE</scope>
    <source>
        <strain evidence="2">1802A</strain>
    </source>
</reference>
<evidence type="ECO:0000313" key="2">
    <source>
        <dbReference type="EMBL" id="KAK1939811.1"/>
    </source>
</evidence>
<evidence type="ECO:0000256" key="1">
    <source>
        <dbReference type="SAM" id="MobiDB-lite"/>
    </source>
</evidence>
<accession>A0AAD9GKP8</accession>